<comment type="similarity">
    <text evidence="6 15">Belongs to the class-IV pyridoxal-phosphate-dependent aminotransferase family.</text>
</comment>
<dbReference type="Gene3D" id="3.20.10.10">
    <property type="entry name" value="D-amino Acid Aminotransferase, subunit A, domain 2"/>
    <property type="match status" value="1"/>
</dbReference>
<dbReference type="InterPro" id="IPR005785">
    <property type="entry name" value="B_amino_transI"/>
</dbReference>
<evidence type="ECO:0000256" key="4">
    <source>
        <dbReference type="ARBA" id="ARBA00004931"/>
    </source>
</evidence>
<evidence type="ECO:0000256" key="12">
    <source>
        <dbReference type="ARBA" id="ARBA00048212"/>
    </source>
</evidence>
<dbReference type="PANTHER" id="PTHR42743">
    <property type="entry name" value="AMINO-ACID AMINOTRANSFERASE"/>
    <property type="match status" value="1"/>
</dbReference>
<evidence type="ECO:0000256" key="17">
    <source>
        <dbReference type="RuleBase" id="RU364094"/>
    </source>
</evidence>
<evidence type="ECO:0000313" key="18">
    <source>
        <dbReference type="EMBL" id="QDG53310.1"/>
    </source>
</evidence>
<organism evidence="18 19">
    <name type="scientific">Persicimonas caeni</name>
    <dbReference type="NCBI Taxonomy" id="2292766"/>
    <lineage>
        <taxon>Bacteria</taxon>
        <taxon>Deltaproteobacteria</taxon>
        <taxon>Bradymonadales</taxon>
        <taxon>Bradymonadaceae</taxon>
        <taxon>Persicimonas</taxon>
    </lineage>
</organism>
<dbReference type="GO" id="GO:0009098">
    <property type="term" value="P:L-leucine biosynthetic process"/>
    <property type="evidence" value="ECO:0007669"/>
    <property type="project" value="UniProtKB-UniPathway"/>
</dbReference>
<dbReference type="CDD" id="cd01557">
    <property type="entry name" value="BCAT_beta_family"/>
    <property type="match status" value="1"/>
</dbReference>
<dbReference type="GO" id="GO:0009099">
    <property type="term" value="P:L-valine biosynthetic process"/>
    <property type="evidence" value="ECO:0007669"/>
    <property type="project" value="UniProtKB-UniPathway"/>
</dbReference>
<comment type="catalytic activity">
    <reaction evidence="14 17">
        <text>L-leucine + 2-oxoglutarate = 4-methyl-2-oxopentanoate + L-glutamate</text>
        <dbReference type="Rhea" id="RHEA:18321"/>
        <dbReference type="ChEBI" id="CHEBI:16810"/>
        <dbReference type="ChEBI" id="CHEBI:17865"/>
        <dbReference type="ChEBI" id="CHEBI:29985"/>
        <dbReference type="ChEBI" id="CHEBI:57427"/>
        <dbReference type="EC" id="2.6.1.42"/>
    </reaction>
</comment>
<evidence type="ECO:0000256" key="6">
    <source>
        <dbReference type="ARBA" id="ARBA00009320"/>
    </source>
</evidence>
<protein>
    <recommendedName>
        <fullName evidence="17">Branched-chain-amino-acid aminotransferase</fullName>
        <shortName evidence="17">BCAT</shortName>
        <ecNumber evidence="17">2.6.1.42</ecNumber>
    </recommendedName>
</protein>
<evidence type="ECO:0000256" key="8">
    <source>
        <dbReference type="ARBA" id="ARBA00022605"/>
    </source>
</evidence>
<comment type="function">
    <text evidence="2 17">Acts on leucine, isoleucine and valine.</text>
</comment>
<evidence type="ECO:0000256" key="15">
    <source>
        <dbReference type="RuleBase" id="RU004106"/>
    </source>
</evidence>
<comment type="pathway">
    <text evidence="4 17">Amino-acid biosynthesis; L-valine biosynthesis; L-valine from pyruvate: step 4/4.</text>
</comment>
<dbReference type="PANTHER" id="PTHR42743:SF11">
    <property type="entry name" value="AMINODEOXYCHORISMATE LYASE"/>
    <property type="match status" value="1"/>
</dbReference>
<dbReference type="RefSeq" id="WP_141199771.1">
    <property type="nucleotide sequence ID" value="NZ_CP041186.1"/>
</dbReference>
<sequence>MGIKSDKIWLDGEFVDFEDANVHILTHTLHYGLGAFEGIRCYQREDGKSAIFRLSEHIRRLIESCKICTIDVPFTQEQIERACIETVKVNGFEDCYLRPLVFLGHGEMGLSATSNKVRVAVIAWKWGAYLGDEGLEKGIRAKVSSFNRHHVNSSMVKGKINGQYVNSILAKREVMAAGYDEAIMLDTDGYISEASGENIFIVYRNRLFTTPIGSSILGGITRDTIVTLAKERGISIIEQRFTRDMLYTADEIFMVGTAAEITPVRELDERTIGDGTVGPVTKALQAAYFDQVKGSSTDHPEWLAIVE</sequence>
<keyword evidence="9 17" id="KW-0808">Transferase</keyword>
<dbReference type="InterPro" id="IPR033939">
    <property type="entry name" value="BCAT_family"/>
</dbReference>
<dbReference type="GO" id="GO:0052656">
    <property type="term" value="F:L-isoleucine-2-oxoglutarate transaminase activity"/>
    <property type="evidence" value="ECO:0007669"/>
    <property type="project" value="RHEA"/>
</dbReference>
<comment type="catalytic activity">
    <reaction evidence="13 17">
        <text>L-isoleucine + 2-oxoglutarate = (S)-3-methyl-2-oxopentanoate + L-glutamate</text>
        <dbReference type="Rhea" id="RHEA:24801"/>
        <dbReference type="ChEBI" id="CHEBI:16810"/>
        <dbReference type="ChEBI" id="CHEBI:29985"/>
        <dbReference type="ChEBI" id="CHEBI:35146"/>
        <dbReference type="ChEBI" id="CHEBI:58045"/>
        <dbReference type="EC" id="2.6.1.42"/>
    </reaction>
</comment>
<dbReference type="NCBIfam" id="NF005146">
    <property type="entry name" value="PRK06606.1"/>
    <property type="match status" value="1"/>
</dbReference>
<dbReference type="InterPro" id="IPR001544">
    <property type="entry name" value="Aminotrans_IV"/>
</dbReference>
<dbReference type="EC" id="2.6.1.42" evidence="17"/>
<keyword evidence="11 17" id="KW-0100">Branched-chain amino acid biosynthesis</keyword>
<evidence type="ECO:0000256" key="9">
    <source>
        <dbReference type="ARBA" id="ARBA00022679"/>
    </source>
</evidence>
<evidence type="ECO:0000256" key="11">
    <source>
        <dbReference type="ARBA" id="ARBA00023304"/>
    </source>
</evidence>
<dbReference type="GO" id="GO:0005829">
    <property type="term" value="C:cytosol"/>
    <property type="evidence" value="ECO:0007669"/>
    <property type="project" value="TreeGrafter"/>
</dbReference>
<dbReference type="UniPathway" id="UPA00049">
    <property type="reaction ID" value="UER00062"/>
</dbReference>
<dbReference type="UniPathway" id="UPA00047">
    <property type="reaction ID" value="UER00058"/>
</dbReference>
<evidence type="ECO:0000313" key="19">
    <source>
        <dbReference type="Proteomes" id="UP000315995"/>
    </source>
</evidence>
<evidence type="ECO:0000256" key="16">
    <source>
        <dbReference type="RuleBase" id="RU004516"/>
    </source>
</evidence>
<keyword evidence="19" id="KW-1185">Reference proteome</keyword>
<dbReference type="Gene3D" id="3.30.470.10">
    <property type="match status" value="1"/>
</dbReference>
<comment type="pathway">
    <text evidence="5 17">Amino-acid biosynthesis; L-leucine biosynthesis; L-leucine from 3-methyl-2-oxobutanoate: step 4/4.</text>
</comment>
<evidence type="ECO:0000256" key="5">
    <source>
        <dbReference type="ARBA" id="ARBA00005072"/>
    </source>
</evidence>
<dbReference type="InterPro" id="IPR043132">
    <property type="entry name" value="BCAT-like_C"/>
</dbReference>
<keyword evidence="8 17" id="KW-0028">Amino-acid biosynthesis</keyword>
<keyword evidence="10 16" id="KW-0663">Pyridoxal phosphate</keyword>
<evidence type="ECO:0000256" key="10">
    <source>
        <dbReference type="ARBA" id="ARBA00022898"/>
    </source>
</evidence>
<reference evidence="18 19" key="1">
    <citation type="submission" date="2019-06" db="EMBL/GenBank/DDBJ databases">
        <title>Persicimonas caeni gen. nov., sp. nov., a predatory bacterium isolated from solar saltern.</title>
        <authorList>
            <person name="Wang S."/>
        </authorList>
    </citation>
    <scope>NUCLEOTIDE SEQUENCE [LARGE SCALE GENOMIC DNA]</scope>
    <source>
        <strain evidence="18 19">YN101</strain>
    </source>
</reference>
<dbReference type="PROSITE" id="PS00770">
    <property type="entry name" value="AA_TRANSFER_CLASS_4"/>
    <property type="match status" value="1"/>
</dbReference>
<dbReference type="InterPro" id="IPR036038">
    <property type="entry name" value="Aminotransferase-like"/>
</dbReference>
<dbReference type="UniPathway" id="UPA00048">
    <property type="reaction ID" value="UER00073"/>
</dbReference>
<dbReference type="Proteomes" id="UP000315995">
    <property type="component" value="Chromosome"/>
</dbReference>
<name>A0A4Y6PYK4_PERCE</name>
<dbReference type="SUPFAM" id="SSF56752">
    <property type="entry name" value="D-aminoacid aminotransferase-like PLP-dependent enzymes"/>
    <property type="match status" value="1"/>
</dbReference>
<dbReference type="GO" id="GO:0052654">
    <property type="term" value="F:L-leucine-2-oxoglutarate transaminase activity"/>
    <property type="evidence" value="ECO:0007669"/>
    <property type="project" value="RHEA"/>
</dbReference>
<dbReference type="OrthoDB" id="9804984at2"/>
<proteinExistence type="inferred from homology"/>
<evidence type="ECO:0000256" key="1">
    <source>
        <dbReference type="ARBA" id="ARBA00001933"/>
    </source>
</evidence>
<comment type="catalytic activity">
    <reaction evidence="12 17">
        <text>L-valine + 2-oxoglutarate = 3-methyl-2-oxobutanoate + L-glutamate</text>
        <dbReference type="Rhea" id="RHEA:24813"/>
        <dbReference type="ChEBI" id="CHEBI:11851"/>
        <dbReference type="ChEBI" id="CHEBI:16810"/>
        <dbReference type="ChEBI" id="CHEBI:29985"/>
        <dbReference type="ChEBI" id="CHEBI:57762"/>
        <dbReference type="EC" id="2.6.1.42"/>
    </reaction>
</comment>
<dbReference type="EMBL" id="CP041186">
    <property type="protein sequence ID" value="QDG53310.1"/>
    <property type="molecule type" value="Genomic_DNA"/>
</dbReference>
<accession>A0A4Y6PYK4</accession>
<evidence type="ECO:0000256" key="13">
    <source>
        <dbReference type="ARBA" id="ARBA00048798"/>
    </source>
</evidence>
<dbReference type="GO" id="GO:0009097">
    <property type="term" value="P:isoleucine biosynthetic process"/>
    <property type="evidence" value="ECO:0007669"/>
    <property type="project" value="UniProtKB-UniPathway"/>
</dbReference>
<dbReference type="GO" id="GO:0052655">
    <property type="term" value="F:L-valine-2-oxoglutarate transaminase activity"/>
    <property type="evidence" value="ECO:0007669"/>
    <property type="project" value="RHEA"/>
</dbReference>
<dbReference type="InterPro" id="IPR043131">
    <property type="entry name" value="BCAT-like_N"/>
</dbReference>
<dbReference type="NCBIfam" id="TIGR01122">
    <property type="entry name" value="ilvE_I"/>
    <property type="match status" value="1"/>
</dbReference>
<comment type="pathway">
    <text evidence="3 17">Amino-acid biosynthesis; L-isoleucine biosynthesis; L-isoleucine from 2-oxobutanoate: step 4/4.</text>
</comment>
<dbReference type="FunFam" id="3.20.10.10:FF:000001">
    <property type="entry name" value="Branched-chain-amino-acid aminotransferase"/>
    <property type="match status" value="1"/>
</dbReference>
<comment type="cofactor">
    <cofactor evidence="1 16">
        <name>pyridoxal 5'-phosphate</name>
        <dbReference type="ChEBI" id="CHEBI:597326"/>
    </cofactor>
</comment>
<dbReference type="InterPro" id="IPR018300">
    <property type="entry name" value="Aminotrans_IV_CS"/>
</dbReference>
<keyword evidence="7 17" id="KW-0032">Aminotransferase</keyword>
<dbReference type="Pfam" id="PF01063">
    <property type="entry name" value="Aminotran_4"/>
    <property type="match status" value="1"/>
</dbReference>
<evidence type="ECO:0000256" key="3">
    <source>
        <dbReference type="ARBA" id="ARBA00004824"/>
    </source>
</evidence>
<dbReference type="AlphaFoldDB" id="A0A4Y6PYK4"/>
<gene>
    <name evidence="17" type="primary">ilvE</name>
    <name evidence="18" type="ORF">FIV42_21955</name>
</gene>
<evidence type="ECO:0000256" key="14">
    <source>
        <dbReference type="ARBA" id="ARBA00049229"/>
    </source>
</evidence>
<accession>A0A5B8Y951</accession>
<dbReference type="InterPro" id="IPR050571">
    <property type="entry name" value="Class-IV_PLP-Dep_Aminotrnsfr"/>
</dbReference>
<evidence type="ECO:0000256" key="7">
    <source>
        <dbReference type="ARBA" id="ARBA00022576"/>
    </source>
</evidence>
<evidence type="ECO:0000256" key="2">
    <source>
        <dbReference type="ARBA" id="ARBA00003109"/>
    </source>
</evidence>